<evidence type="ECO:0000256" key="4">
    <source>
        <dbReference type="ARBA" id="ARBA00005178"/>
    </source>
</evidence>
<organism evidence="29 30">
    <name type="scientific">Tichowtungia aerotolerans</name>
    <dbReference type="NCBI Taxonomy" id="2697043"/>
    <lineage>
        <taxon>Bacteria</taxon>
        <taxon>Pseudomonadati</taxon>
        <taxon>Kiritimatiellota</taxon>
        <taxon>Tichowtungiia</taxon>
        <taxon>Tichowtungiales</taxon>
        <taxon>Tichowtungiaceae</taxon>
        <taxon>Tichowtungia</taxon>
    </lineage>
</organism>
<keyword evidence="12 20" id="KW-0949">S-adenosyl-L-methionine</keyword>
<feature type="binding site" evidence="22">
    <location>
        <begin position="733"/>
        <end position="737"/>
    </location>
    <ligand>
        <name>methylcob(III)alamin</name>
        <dbReference type="ChEBI" id="CHEBI:28115"/>
    </ligand>
</feature>
<dbReference type="FunFam" id="3.20.20.20:FF:000007">
    <property type="entry name" value="Methionine synthase"/>
    <property type="match status" value="1"/>
</dbReference>
<evidence type="ECO:0000256" key="15">
    <source>
        <dbReference type="ARBA" id="ARBA00022833"/>
    </source>
</evidence>
<dbReference type="InterPro" id="IPR011822">
    <property type="entry name" value="MetH"/>
</dbReference>
<dbReference type="EC" id="2.1.1.13" evidence="6 19"/>
<evidence type="ECO:0000256" key="6">
    <source>
        <dbReference type="ARBA" id="ARBA00012032"/>
    </source>
</evidence>
<evidence type="ECO:0000256" key="19">
    <source>
        <dbReference type="NCBIfam" id="TIGR02082"/>
    </source>
</evidence>
<dbReference type="InterPro" id="IPR036594">
    <property type="entry name" value="Meth_synthase_dom"/>
</dbReference>
<dbReference type="InterPro" id="IPR003726">
    <property type="entry name" value="HCY_dom"/>
</dbReference>
<dbReference type="Gene3D" id="1.10.1240.10">
    <property type="entry name" value="Methionine synthase domain"/>
    <property type="match status" value="1"/>
</dbReference>
<comment type="pathway">
    <text evidence="4 20">Amino-acid biosynthesis; L-methionine biosynthesis via de novo pathway; L-methionine from L-homocysteine (MetH route): step 1/1.</text>
</comment>
<evidence type="ECO:0000313" key="30">
    <source>
        <dbReference type="Proteomes" id="UP000464954"/>
    </source>
</evidence>
<evidence type="ECO:0000313" key="29">
    <source>
        <dbReference type="EMBL" id="QHI68411.1"/>
    </source>
</evidence>
<dbReference type="PIRSF" id="PIRSF000381">
    <property type="entry name" value="MetH"/>
    <property type="match status" value="1"/>
</dbReference>
<keyword evidence="9 20" id="KW-0028">Amino-acid biosynthesis</keyword>
<dbReference type="PROSITE" id="PS51337">
    <property type="entry name" value="B12_BINDING_NTER"/>
    <property type="match status" value="1"/>
</dbReference>
<evidence type="ECO:0000256" key="18">
    <source>
        <dbReference type="ARBA" id="ARBA00025552"/>
    </source>
</evidence>
<dbReference type="Pfam" id="PF02965">
    <property type="entry name" value="Met_synt_B12"/>
    <property type="match status" value="1"/>
</dbReference>
<feature type="binding site" evidence="21 23">
    <location>
        <position position="288"/>
    </location>
    <ligand>
        <name>Zn(2+)</name>
        <dbReference type="ChEBI" id="CHEBI:29105"/>
    </ligand>
</feature>
<evidence type="ECO:0000256" key="5">
    <source>
        <dbReference type="ARBA" id="ARBA00010398"/>
    </source>
</evidence>
<dbReference type="PROSITE" id="PS50970">
    <property type="entry name" value="HCY"/>
    <property type="match status" value="1"/>
</dbReference>
<reference evidence="29 30" key="1">
    <citation type="submission" date="2020-01" db="EMBL/GenBank/DDBJ databases">
        <title>Ponticoccus aerotolerans gen. nov., sp. nov., an anaerobic bacterium and proposal of Ponticoccusceae fam. nov., Ponticoccusles ord. nov. and Ponticoccuse classis nov. in the phylum Kiritimatiellaeota.</title>
        <authorList>
            <person name="Zhou L.Y."/>
            <person name="Du Z.J."/>
        </authorList>
    </citation>
    <scope>NUCLEOTIDE SEQUENCE [LARGE SCALE GENOMIC DNA]</scope>
    <source>
        <strain evidence="29 30">S-5007</strain>
    </source>
</reference>
<dbReference type="PROSITE" id="PS50974">
    <property type="entry name" value="ADOMET_ACTIVATION"/>
    <property type="match status" value="1"/>
</dbReference>
<evidence type="ECO:0000256" key="13">
    <source>
        <dbReference type="ARBA" id="ARBA00022723"/>
    </source>
</evidence>
<dbReference type="InterPro" id="IPR036589">
    <property type="entry name" value="HCY_dom_sf"/>
</dbReference>
<dbReference type="Gene3D" id="3.20.20.20">
    <property type="entry name" value="Dihydropteroate synthase-like"/>
    <property type="match status" value="1"/>
</dbReference>
<dbReference type="GO" id="GO:0008705">
    <property type="term" value="F:methionine synthase activity"/>
    <property type="evidence" value="ECO:0007669"/>
    <property type="project" value="UniProtKB-UniRule"/>
</dbReference>
<dbReference type="InterPro" id="IPR004223">
    <property type="entry name" value="VitB12-dep_Met_synth_activ_dom"/>
</dbReference>
<evidence type="ECO:0000256" key="1">
    <source>
        <dbReference type="ARBA" id="ARBA00001700"/>
    </source>
</evidence>
<dbReference type="GO" id="GO:0005829">
    <property type="term" value="C:cytosol"/>
    <property type="evidence" value="ECO:0007669"/>
    <property type="project" value="TreeGrafter"/>
</dbReference>
<dbReference type="SUPFAM" id="SSF47644">
    <property type="entry name" value="Methionine synthase domain"/>
    <property type="match status" value="1"/>
</dbReference>
<dbReference type="SUPFAM" id="SSF56507">
    <property type="entry name" value="Methionine synthase activation domain-like"/>
    <property type="match status" value="1"/>
</dbReference>
<feature type="domain" description="Pterin-binding" evidence="25">
    <location>
        <begin position="347"/>
        <end position="605"/>
    </location>
</feature>
<evidence type="ECO:0000256" key="8">
    <source>
        <dbReference type="ARBA" id="ARBA00022603"/>
    </source>
</evidence>
<evidence type="ECO:0000259" key="25">
    <source>
        <dbReference type="PROSITE" id="PS50972"/>
    </source>
</evidence>
<accession>A0A6P1M3L1</accession>
<dbReference type="KEGG" id="taer:GT409_02705"/>
<keyword evidence="30" id="KW-1185">Reference proteome</keyword>
<dbReference type="PROSITE" id="PS51332">
    <property type="entry name" value="B12_BINDING"/>
    <property type="match status" value="1"/>
</dbReference>
<dbReference type="RefSeq" id="WP_160626706.1">
    <property type="nucleotide sequence ID" value="NZ_CP047593.1"/>
</dbReference>
<feature type="binding site" evidence="22">
    <location>
        <position position="837"/>
    </location>
    <ligand>
        <name>methylcob(III)alamin</name>
        <dbReference type="ChEBI" id="CHEBI:28115"/>
    </ligand>
</feature>
<dbReference type="Gene3D" id="3.10.196.10">
    <property type="entry name" value="Vitamin B12-dependent methionine synthase, activation domain"/>
    <property type="match status" value="1"/>
</dbReference>
<dbReference type="NCBIfam" id="TIGR02082">
    <property type="entry name" value="metH"/>
    <property type="match status" value="1"/>
</dbReference>
<evidence type="ECO:0000256" key="17">
    <source>
        <dbReference type="ARBA" id="ARBA00023285"/>
    </source>
</evidence>
<dbReference type="Pfam" id="PF02574">
    <property type="entry name" value="S-methyl_trans"/>
    <property type="match status" value="1"/>
</dbReference>
<dbReference type="InterPro" id="IPR003759">
    <property type="entry name" value="Cbl-bd_cap"/>
</dbReference>
<evidence type="ECO:0000256" key="7">
    <source>
        <dbReference type="ARBA" id="ARBA00013998"/>
    </source>
</evidence>
<feature type="domain" description="B12-binding" evidence="27">
    <location>
        <begin position="723"/>
        <end position="858"/>
    </location>
</feature>
<comment type="function">
    <text evidence="18 20">Catalyzes the transfer of a methyl group from methyl-cobalamin to homocysteine, yielding enzyme-bound cob(I)alamin and methionine. Subsequently, remethylates the cofactor using methyltetrahydrofolate.</text>
</comment>
<dbReference type="Gene3D" id="3.40.50.280">
    <property type="entry name" value="Cobalamin-binding domain"/>
    <property type="match status" value="1"/>
</dbReference>
<comment type="cofactor">
    <cofactor evidence="2 20 23">
        <name>Zn(2+)</name>
        <dbReference type="ChEBI" id="CHEBI:29105"/>
    </cofactor>
</comment>
<dbReference type="Proteomes" id="UP000464954">
    <property type="component" value="Chromosome"/>
</dbReference>
<protein>
    <recommendedName>
        <fullName evidence="7 19">Methionine synthase</fullName>
        <ecNumber evidence="6 19">2.1.1.13</ecNumber>
    </recommendedName>
    <alternativeName>
        <fullName evidence="20">5-methyltetrahydrofolate--homocysteine methyltransferase</fullName>
    </alternativeName>
</protein>
<dbReference type="GO" id="GO:0031419">
    <property type="term" value="F:cobalamin binding"/>
    <property type="evidence" value="ECO:0007669"/>
    <property type="project" value="UniProtKB-UniRule"/>
</dbReference>
<feature type="binding site" evidence="22">
    <location>
        <begin position="1138"/>
        <end position="1139"/>
    </location>
    <ligand>
        <name>S-adenosyl-L-methionine</name>
        <dbReference type="ChEBI" id="CHEBI:59789"/>
    </ligand>
</feature>
<dbReference type="GO" id="GO:0046653">
    <property type="term" value="P:tetrahydrofolate metabolic process"/>
    <property type="evidence" value="ECO:0007669"/>
    <property type="project" value="TreeGrafter"/>
</dbReference>
<evidence type="ECO:0000256" key="22">
    <source>
        <dbReference type="PIRSR" id="PIRSR000381-2"/>
    </source>
</evidence>
<dbReference type="InterPro" id="IPR000489">
    <property type="entry name" value="Pterin-binding_dom"/>
</dbReference>
<dbReference type="SMART" id="SM01018">
    <property type="entry name" value="B12-binding_2"/>
    <property type="match status" value="1"/>
</dbReference>
<dbReference type="PROSITE" id="PS50972">
    <property type="entry name" value="PTERIN_BINDING"/>
    <property type="match status" value="1"/>
</dbReference>
<sequence>MKLKERIQSRPLLLDGAQGTFLQNCDITPEQWGDVEGCNEWLNLSAPDVIRGLHRAYFEAGSDAVETNTFGASPITLGEYNLSDRAYEINKAAAALAREVADEFSTDEQPRYIIGSIGPGTKLPSLGHITFDELLAAYKIQIQGLVDGGVDGLIIETCQDPLQIKAALSAADDILGPDSDIVRYVSVTIETTGTLLVGTSPAAAAAILAPYPIDVLGLNCATGPDAMKHHLDTFNELWPAQLACMPNAGMPEARADGSVHYPLQPEEFAEKVGALAREHGLSIVGGCCGTTPRHIAELRKQFSNDWNNEGVEAQPPSNGWKIREPAPAPQQAASLFSAVELTQEPAPLYIGERANATGSRKFRDTLLSNDYENAFHILTEQEETGAHVLDLSCGYAGRDERKDIEVLVPRMARECTAPMMIDSTSADVIEDALKCYGGRAMINSINFEDGGERAERVVPLAKRFGASLVGLTIDEKGMAMNADEKFAIAKQLVEFCVERGLRAEDLLIDPLTFTICSGDDTLRDAAFQTLEAIRRIKAELPGVRTMLGLSNISFGLKPALRKVLNAVFLHQAVEAGMDACIINVAAIVPLNEIPDELRKGAEALLANDTSNGDPLENYINLFENVVEESETSIEERPADEVLRDAIIRGKIPWLEPAVPDLLKEQAAEDILNNIMLPAMKEVGRLFNDGIMQLPFVLKSAEVMKRAVDMIKPFMTTTEADETVPLVVLATVAGDVHDIGKNLVGIILSNNGFDTVDIGIKVPIEQMMQAVKDHNAAALGMSGLLVKSTAVMAENMKVLEQAGFKTPVLLGGAALSEKFVHEACRPHYSGEVLYCKDAFAGLAALQTFKDTGRLPEYVEPTRDGLGCEVPDSGHEEEEQSEPIAQDVPVPDVELDTWITTDIDLDEIWKYLDLDGLIKGAWGYKKGGLSDEEYQKLLDEEVYPNLEKMQELAREIFEPKTVHGFFKCRSEGDHFYLTNPQTGEEIPTTFPRQNKAPHHCLADFFRPDGDVCALTAVTIGHKVMEKEQELRDADCYQDYLLFHGLAIMTAEALNEYMHKQVRLQWGSDEGDLPLREIWKQKLDQSRFGFGYAACPDLEMNKVVCDLLDTERINLRTTELFMCDPEVSTLALVTHHPQSYYFNL</sequence>
<keyword evidence="14" id="KW-0677">Repeat</keyword>
<evidence type="ECO:0000256" key="12">
    <source>
        <dbReference type="ARBA" id="ARBA00022691"/>
    </source>
</evidence>
<evidence type="ECO:0000259" key="27">
    <source>
        <dbReference type="PROSITE" id="PS51332"/>
    </source>
</evidence>
<comment type="similarity">
    <text evidence="5">Belongs to the vitamin-B12 dependent methionine synthase family.</text>
</comment>
<dbReference type="SUPFAM" id="SSF82282">
    <property type="entry name" value="Homocysteine S-methyltransferase"/>
    <property type="match status" value="1"/>
</dbReference>
<dbReference type="UniPathway" id="UPA00051">
    <property type="reaction ID" value="UER00081"/>
</dbReference>
<feature type="binding site" description="axial binding residue" evidence="21">
    <location>
        <position position="736"/>
    </location>
    <ligand>
        <name>methylcob(III)alamin</name>
        <dbReference type="ChEBI" id="CHEBI:28115"/>
    </ligand>
    <ligandPart>
        <name>Co</name>
        <dbReference type="ChEBI" id="CHEBI:27638"/>
    </ligandPart>
</feature>
<evidence type="ECO:0000256" key="3">
    <source>
        <dbReference type="ARBA" id="ARBA00001956"/>
    </source>
</evidence>
<dbReference type="InterPro" id="IPR036724">
    <property type="entry name" value="Cobalamin-bd_sf"/>
</dbReference>
<feature type="binding site" evidence="22">
    <location>
        <position position="1084"/>
    </location>
    <ligand>
        <name>S-adenosyl-L-methionine</name>
        <dbReference type="ChEBI" id="CHEBI:59789"/>
    </ligand>
</feature>
<dbReference type="InterPro" id="IPR037010">
    <property type="entry name" value="VitB12-dep_Met_synth_activ_sf"/>
</dbReference>
<keyword evidence="11 20" id="KW-0808">Transferase</keyword>
<evidence type="ECO:0000256" key="14">
    <source>
        <dbReference type="ARBA" id="ARBA00022737"/>
    </source>
</evidence>
<evidence type="ECO:0000256" key="16">
    <source>
        <dbReference type="ARBA" id="ARBA00023167"/>
    </source>
</evidence>
<feature type="binding site" evidence="21 23">
    <location>
        <position position="287"/>
    </location>
    <ligand>
        <name>Zn(2+)</name>
        <dbReference type="ChEBI" id="CHEBI:29105"/>
    </ligand>
</feature>
<feature type="domain" description="Hcy-binding" evidence="24">
    <location>
        <begin position="1"/>
        <end position="302"/>
    </location>
</feature>
<dbReference type="SUPFAM" id="SSF52242">
    <property type="entry name" value="Cobalamin (vitamin B12)-binding domain"/>
    <property type="match status" value="1"/>
</dbReference>
<gene>
    <name evidence="29" type="primary">metH</name>
    <name evidence="29" type="ORF">GT409_02705</name>
</gene>
<proteinExistence type="inferred from homology"/>
<keyword evidence="10 20" id="KW-0846">Cobalamin</keyword>
<keyword evidence="13 20" id="KW-0479">Metal-binding</keyword>
<evidence type="ECO:0000256" key="21">
    <source>
        <dbReference type="PIRSR" id="PIRSR000381-1"/>
    </source>
</evidence>
<evidence type="ECO:0000256" key="2">
    <source>
        <dbReference type="ARBA" id="ARBA00001947"/>
    </source>
</evidence>
<name>A0A6P1M3L1_9BACT</name>
<comment type="catalytic activity">
    <reaction evidence="1 20">
        <text>(6S)-5-methyl-5,6,7,8-tetrahydrofolate + L-homocysteine = (6S)-5,6,7,8-tetrahydrofolate + L-methionine</text>
        <dbReference type="Rhea" id="RHEA:11172"/>
        <dbReference type="ChEBI" id="CHEBI:18608"/>
        <dbReference type="ChEBI" id="CHEBI:57453"/>
        <dbReference type="ChEBI" id="CHEBI:57844"/>
        <dbReference type="ChEBI" id="CHEBI:58199"/>
        <dbReference type="EC" id="2.1.1.13"/>
    </reaction>
</comment>
<dbReference type="EMBL" id="CP047593">
    <property type="protein sequence ID" value="QHI68411.1"/>
    <property type="molecule type" value="Genomic_DNA"/>
</dbReference>
<dbReference type="InterPro" id="IPR006158">
    <property type="entry name" value="Cobalamin-bd"/>
</dbReference>
<dbReference type="AlphaFoldDB" id="A0A6P1M3L1"/>
<dbReference type="Pfam" id="PF00809">
    <property type="entry name" value="Pterin_bind"/>
    <property type="match status" value="1"/>
</dbReference>
<evidence type="ECO:0000256" key="9">
    <source>
        <dbReference type="ARBA" id="ARBA00022605"/>
    </source>
</evidence>
<dbReference type="Pfam" id="PF02607">
    <property type="entry name" value="B12-binding_2"/>
    <property type="match status" value="1"/>
</dbReference>
<feature type="domain" description="B12-binding N-terminal" evidence="28">
    <location>
        <begin position="629"/>
        <end position="722"/>
    </location>
</feature>
<comment type="cofactor">
    <cofactor evidence="3 20 21">
        <name>methylcob(III)alamin</name>
        <dbReference type="ChEBI" id="CHEBI:28115"/>
    </cofactor>
</comment>
<feature type="binding site" evidence="22">
    <location>
        <position position="781"/>
    </location>
    <ligand>
        <name>methylcob(III)alamin</name>
        <dbReference type="ChEBI" id="CHEBI:28115"/>
    </ligand>
</feature>
<dbReference type="Gene3D" id="3.20.20.330">
    <property type="entry name" value="Homocysteine-binding-like domain"/>
    <property type="match status" value="1"/>
</dbReference>
<evidence type="ECO:0000256" key="23">
    <source>
        <dbReference type="PROSITE-ProRule" id="PRU00333"/>
    </source>
</evidence>
<keyword evidence="8 20" id="KW-0489">Methyltransferase</keyword>
<dbReference type="SUPFAM" id="SSF51717">
    <property type="entry name" value="Dihydropteroate synthetase-like"/>
    <property type="match status" value="1"/>
</dbReference>
<keyword evidence="16 20" id="KW-0486">Methionine biosynthesis</keyword>
<dbReference type="InterPro" id="IPR050554">
    <property type="entry name" value="Met_Synthase/Corrinoid"/>
</dbReference>
<feature type="binding site" evidence="21 23">
    <location>
        <position position="220"/>
    </location>
    <ligand>
        <name>Zn(2+)</name>
        <dbReference type="ChEBI" id="CHEBI:29105"/>
    </ligand>
</feature>
<feature type="domain" description="AdoMet activation" evidence="26">
    <location>
        <begin position="848"/>
        <end position="1141"/>
    </location>
</feature>
<keyword evidence="17 20" id="KW-0170">Cobalt</keyword>
<dbReference type="FunFam" id="3.20.20.330:FF:000001">
    <property type="entry name" value="Methionine synthase"/>
    <property type="match status" value="1"/>
</dbReference>
<dbReference type="GO" id="GO:0050667">
    <property type="term" value="P:homocysteine metabolic process"/>
    <property type="evidence" value="ECO:0007669"/>
    <property type="project" value="TreeGrafter"/>
</dbReference>
<dbReference type="PANTHER" id="PTHR45833:SF1">
    <property type="entry name" value="METHIONINE SYNTHASE"/>
    <property type="match status" value="1"/>
</dbReference>
<evidence type="ECO:0000256" key="10">
    <source>
        <dbReference type="ARBA" id="ARBA00022628"/>
    </source>
</evidence>
<feature type="binding site" evidence="22">
    <location>
        <position position="911"/>
    </location>
    <ligand>
        <name>S-adenosyl-L-methionine</name>
        <dbReference type="ChEBI" id="CHEBI:59789"/>
    </ligand>
</feature>
<keyword evidence="15 20" id="KW-0862">Zinc</keyword>
<comment type="domain">
    <text evidence="20">Modular enzyme with four functionally distinct domains. The isolated Hcy-binding domain catalyzes methyl transfer from free methylcobalamin to homocysteine. The Hcy-binding domain in association with the pterin-binding domain catalyzes the methylation of cob(I)alamin by methyltetrahydrofolate and the methylation of homocysteine. The B12-binding domain binds the cofactor. The AdoMet activation domain binds S-adenosyl-L-methionine. Under aerobic conditions cob(I)alamin can be converted to inactive cob(II)alamin. Reductive methylation by S-adenosyl-L-methionine and flavodoxin regenerates methylcobalamin.</text>
</comment>
<evidence type="ECO:0000259" key="28">
    <source>
        <dbReference type="PROSITE" id="PS51337"/>
    </source>
</evidence>
<dbReference type="GO" id="GO:0008270">
    <property type="term" value="F:zinc ion binding"/>
    <property type="evidence" value="ECO:0007669"/>
    <property type="project" value="UniProtKB-UniRule"/>
</dbReference>
<dbReference type="PANTHER" id="PTHR45833">
    <property type="entry name" value="METHIONINE SYNTHASE"/>
    <property type="match status" value="1"/>
</dbReference>
<dbReference type="GO" id="GO:0032259">
    <property type="term" value="P:methylation"/>
    <property type="evidence" value="ECO:0007669"/>
    <property type="project" value="UniProtKB-KW"/>
</dbReference>
<evidence type="ECO:0000256" key="11">
    <source>
        <dbReference type="ARBA" id="ARBA00022679"/>
    </source>
</evidence>
<dbReference type="InterPro" id="IPR011005">
    <property type="entry name" value="Dihydropteroate_synth-like_sf"/>
</dbReference>
<evidence type="ECO:0000259" key="24">
    <source>
        <dbReference type="PROSITE" id="PS50970"/>
    </source>
</evidence>
<evidence type="ECO:0000256" key="20">
    <source>
        <dbReference type="PIRNR" id="PIRNR000381"/>
    </source>
</evidence>
<dbReference type="Pfam" id="PF02310">
    <property type="entry name" value="B12-binding"/>
    <property type="match status" value="1"/>
</dbReference>
<evidence type="ECO:0000259" key="26">
    <source>
        <dbReference type="PROSITE" id="PS50974"/>
    </source>
</evidence>